<accession>A0A4Y2TLA5</accession>
<dbReference type="Proteomes" id="UP000499080">
    <property type="component" value="Unassembled WGS sequence"/>
</dbReference>
<proteinExistence type="predicted"/>
<name>A0A4Y2TLA5_ARAVE</name>
<comment type="caution">
    <text evidence="1">The sequence shown here is derived from an EMBL/GenBank/DDBJ whole genome shotgun (WGS) entry which is preliminary data.</text>
</comment>
<evidence type="ECO:0000313" key="2">
    <source>
        <dbReference type="Proteomes" id="UP000499080"/>
    </source>
</evidence>
<keyword evidence="2" id="KW-1185">Reference proteome</keyword>
<sequence>MWMKLNFSRHPPVYIVTQTTASLRHWLLRRRFASGGTIASVCPPPRRQIHQVGLPRRLSQSALRVRLDVHKPQSRPPSPAAAAAQLRGGSYAYPRRIVTADP</sequence>
<dbReference type="AlphaFoldDB" id="A0A4Y2TLA5"/>
<dbReference type="EMBL" id="BGPR01029571">
    <property type="protein sequence ID" value="GBO01425.1"/>
    <property type="molecule type" value="Genomic_DNA"/>
</dbReference>
<organism evidence="1 2">
    <name type="scientific">Araneus ventricosus</name>
    <name type="common">Orbweaver spider</name>
    <name type="synonym">Epeira ventricosa</name>
    <dbReference type="NCBI Taxonomy" id="182803"/>
    <lineage>
        <taxon>Eukaryota</taxon>
        <taxon>Metazoa</taxon>
        <taxon>Ecdysozoa</taxon>
        <taxon>Arthropoda</taxon>
        <taxon>Chelicerata</taxon>
        <taxon>Arachnida</taxon>
        <taxon>Araneae</taxon>
        <taxon>Araneomorphae</taxon>
        <taxon>Entelegynae</taxon>
        <taxon>Araneoidea</taxon>
        <taxon>Araneidae</taxon>
        <taxon>Araneus</taxon>
    </lineage>
</organism>
<protein>
    <submittedName>
        <fullName evidence="1">Uncharacterized protein</fullName>
    </submittedName>
</protein>
<gene>
    <name evidence="1" type="ORF">AVEN_98730_1</name>
</gene>
<evidence type="ECO:0000313" key="1">
    <source>
        <dbReference type="EMBL" id="GBO01425.1"/>
    </source>
</evidence>
<reference evidence="1 2" key="1">
    <citation type="journal article" date="2019" name="Sci. Rep.">
        <title>Orb-weaving spider Araneus ventricosus genome elucidates the spidroin gene catalogue.</title>
        <authorList>
            <person name="Kono N."/>
            <person name="Nakamura H."/>
            <person name="Ohtoshi R."/>
            <person name="Moran D.A.P."/>
            <person name="Shinohara A."/>
            <person name="Yoshida Y."/>
            <person name="Fujiwara M."/>
            <person name="Mori M."/>
            <person name="Tomita M."/>
            <person name="Arakawa K."/>
        </authorList>
    </citation>
    <scope>NUCLEOTIDE SEQUENCE [LARGE SCALE GENOMIC DNA]</scope>
</reference>